<reference evidence="1" key="1">
    <citation type="submission" date="2022-02" db="EMBL/GenBank/DDBJ databases">
        <title>Plant Genome Project.</title>
        <authorList>
            <person name="Zhang R.-G."/>
        </authorList>
    </citation>
    <scope>NUCLEOTIDE SEQUENCE</scope>
    <source>
        <strain evidence="1">AT1</strain>
    </source>
</reference>
<evidence type="ECO:0000313" key="2">
    <source>
        <dbReference type="Proteomes" id="UP001062846"/>
    </source>
</evidence>
<accession>A0ACC0PVC4</accession>
<proteinExistence type="predicted"/>
<name>A0ACC0PVC4_RHOML</name>
<sequence>MLMSDCRTGERVGRSKGNGVNINDDEPRIGGTEKFRVYKVDLSNSALAELQSVGDNTLFVGYNGSISVQAFNSSKGIRPNCTYYVDLCWIGGTTLLSKGGRQVVDAGIYNLYDRSVAPWYDRSVAPWYEGGSFSCICPPLWVKL</sequence>
<gene>
    <name evidence="1" type="ORF">RHMOL_Rhmol02G0286900</name>
</gene>
<keyword evidence="2" id="KW-1185">Reference proteome</keyword>
<dbReference type="EMBL" id="CM046389">
    <property type="protein sequence ID" value="KAI8569546.1"/>
    <property type="molecule type" value="Genomic_DNA"/>
</dbReference>
<dbReference type="Proteomes" id="UP001062846">
    <property type="component" value="Chromosome 2"/>
</dbReference>
<protein>
    <submittedName>
        <fullName evidence="1">Uncharacterized protein</fullName>
    </submittedName>
</protein>
<organism evidence="1 2">
    <name type="scientific">Rhododendron molle</name>
    <name type="common">Chinese azalea</name>
    <name type="synonym">Azalea mollis</name>
    <dbReference type="NCBI Taxonomy" id="49168"/>
    <lineage>
        <taxon>Eukaryota</taxon>
        <taxon>Viridiplantae</taxon>
        <taxon>Streptophyta</taxon>
        <taxon>Embryophyta</taxon>
        <taxon>Tracheophyta</taxon>
        <taxon>Spermatophyta</taxon>
        <taxon>Magnoliopsida</taxon>
        <taxon>eudicotyledons</taxon>
        <taxon>Gunneridae</taxon>
        <taxon>Pentapetalae</taxon>
        <taxon>asterids</taxon>
        <taxon>Ericales</taxon>
        <taxon>Ericaceae</taxon>
        <taxon>Ericoideae</taxon>
        <taxon>Rhodoreae</taxon>
        <taxon>Rhododendron</taxon>
    </lineage>
</organism>
<evidence type="ECO:0000313" key="1">
    <source>
        <dbReference type="EMBL" id="KAI8569546.1"/>
    </source>
</evidence>
<comment type="caution">
    <text evidence="1">The sequence shown here is derived from an EMBL/GenBank/DDBJ whole genome shotgun (WGS) entry which is preliminary data.</text>
</comment>